<dbReference type="Proteomes" id="UP000198806">
    <property type="component" value="Unassembled WGS sequence"/>
</dbReference>
<dbReference type="EMBL" id="FOWD01000024">
    <property type="protein sequence ID" value="SFO41393.1"/>
    <property type="molecule type" value="Genomic_DNA"/>
</dbReference>
<evidence type="ECO:0000313" key="3">
    <source>
        <dbReference type="Proteomes" id="UP000198806"/>
    </source>
</evidence>
<dbReference type="Gene3D" id="3.30.1380.10">
    <property type="match status" value="1"/>
</dbReference>
<dbReference type="InterPro" id="IPR052179">
    <property type="entry name" value="DD-CPase-like"/>
</dbReference>
<accession>A0A1I5GZL9</accession>
<keyword evidence="2" id="KW-0645">Protease</keyword>
<proteinExistence type="predicted"/>
<dbReference type="InterPro" id="IPR003709">
    <property type="entry name" value="VanY-like_core_dom"/>
</dbReference>
<evidence type="ECO:0000259" key="1">
    <source>
        <dbReference type="Pfam" id="PF02557"/>
    </source>
</evidence>
<gene>
    <name evidence="2" type="ORF">SAMN04489757_12423</name>
</gene>
<dbReference type="RefSeq" id="WP_091687370.1">
    <property type="nucleotide sequence ID" value="NZ_BAABFM010000035.1"/>
</dbReference>
<protein>
    <submittedName>
        <fullName evidence="2">D-alanyl-D-alanine dipeptidase/carboxypeptidase</fullName>
    </submittedName>
</protein>
<dbReference type="PANTHER" id="PTHR34385">
    <property type="entry name" value="D-ALANYL-D-ALANINE CARBOXYPEPTIDASE"/>
    <property type="match status" value="1"/>
</dbReference>
<dbReference type="AlphaFoldDB" id="A0A1I5GZL9"/>
<keyword evidence="2" id="KW-0378">Hydrolase</keyword>
<dbReference type="Gene3D" id="3.30.200.180">
    <property type="match status" value="1"/>
</dbReference>
<name>A0A1I5GZL9_9FIRM</name>
<sequence length="252" mass="29139">MRRITLNELDIFHGPLILVNKEHQIQNKNNLNLVPYSLEHKEIQLDAKTASMLSKLLESINCDNEIIPVSGYRSKEEQEEIFDNSLLENGIDFTHKYVAFPDHSEHQTGLAIDLGENGDSIDFIRPKFSYTGICGEFRAKAPQYGFIERYSKGKETMTGIAHEPWHFRYVGYPHSYLIEYNGLSLEEYIQFIKKYPYQGEHLTIKNKGTEVKVFFVESIADKTVIELSNNDLYQISGNNVDGFIVTVWRQYS</sequence>
<reference evidence="2 3" key="1">
    <citation type="submission" date="2016-10" db="EMBL/GenBank/DDBJ databases">
        <authorList>
            <person name="de Groot N.N."/>
        </authorList>
    </citation>
    <scope>NUCLEOTIDE SEQUENCE [LARGE SCALE GENOMIC DNA]</scope>
    <source>
        <strain evidence="2 3">DSM 1283</strain>
    </source>
</reference>
<keyword evidence="2" id="KW-0121">Carboxypeptidase</keyword>
<dbReference type="SUPFAM" id="SSF55166">
    <property type="entry name" value="Hedgehog/DD-peptidase"/>
    <property type="match status" value="1"/>
</dbReference>
<dbReference type="STRING" id="1527.SAMN04489757_12423"/>
<dbReference type="Pfam" id="PF02557">
    <property type="entry name" value="VanY"/>
    <property type="match status" value="1"/>
</dbReference>
<dbReference type="CDD" id="cd14849">
    <property type="entry name" value="DD-dipeptidase_VanXYc"/>
    <property type="match status" value="1"/>
</dbReference>
<feature type="domain" description="D-alanyl-D-alanine carboxypeptidase-like core" evidence="1">
    <location>
        <begin position="43"/>
        <end position="171"/>
    </location>
</feature>
<evidence type="ECO:0000313" key="2">
    <source>
        <dbReference type="EMBL" id="SFO41393.1"/>
    </source>
</evidence>
<dbReference type="PANTHER" id="PTHR34385:SF1">
    <property type="entry name" value="PEPTIDOGLYCAN L-ALANYL-D-GLUTAMATE ENDOPEPTIDASE CWLK"/>
    <property type="match status" value="1"/>
</dbReference>
<keyword evidence="3" id="KW-1185">Reference proteome</keyword>
<dbReference type="OrthoDB" id="9792074at2"/>
<dbReference type="GO" id="GO:0006508">
    <property type="term" value="P:proteolysis"/>
    <property type="evidence" value="ECO:0007669"/>
    <property type="project" value="InterPro"/>
</dbReference>
<dbReference type="GO" id="GO:0004180">
    <property type="term" value="F:carboxypeptidase activity"/>
    <property type="evidence" value="ECO:0007669"/>
    <property type="project" value="UniProtKB-KW"/>
</dbReference>
<dbReference type="InterPro" id="IPR009045">
    <property type="entry name" value="Zn_M74/Hedgehog-like"/>
</dbReference>
<organism evidence="2 3">
    <name type="scientific">Anaerocolumna aminovalerica</name>
    <dbReference type="NCBI Taxonomy" id="1527"/>
    <lineage>
        <taxon>Bacteria</taxon>
        <taxon>Bacillati</taxon>
        <taxon>Bacillota</taxon>
        <taxon>Clostridia</taxon>
        <taxon>Lachnospirales</taxon>
        <taxon>Lachnospiraceae</taxon>
        <taxon>Anaerocolumna</taxon>
    </lineage>
</organism>